<keyword evidence="2" id="KW-1133">Transmembrane helix</keyword>
<organism evidence="3 4">
    <name type="scientific">Alloacidobacterium dinghuense</name>
    <dbReference type="NCBI Taxonomy" id="2763107"/>
    <lineage>
        <taxon>Bacteria</taxon>
        <taxon>Pseudomonadati</taxon>
        <taxon>Acidobacteriota</taxon>
        <taxon>Terriglobia</taxon>
        <taxon>Terriglobales</taxon>
        <taxon>Acidobacteriaceae</taxon>
        <taxon>Alloacidobacterium</taxon>
    </lineage>
</organism>
<dbReference type="PANTHER" id="PTHR32309">
    <property type="entry name" value="TYROSINE-PROTEIN KINASE"/>
    <property type="match status" value="1"/>
</dbReference>
<reference evidence="3 4" key="1">
    <citation type="submission" date="2020-08" db="EMBL/GenBank/DDBJ databases">
        <title>Edaphobacter telluris sp. nov. and Acidobacterium dinghuensis sp. nov., two acidobacteria isolated from forest soil.</title>
        <authorList>
            <person name="Fu J."/>
            <person name="Qiu L."/>
        </authorList>
    </citation>
    <scope>NUCLEOTIDE SEQUENCE [LARGE SCALE GENOMIC DNA]</scope>
    <source>
        <strain evidence="3">4Y35</strain>
    </source>
</reference>
<accession>A0A7G8BKI7</accession>
<proteinExistence type="predicted"/>
<feature type="transmembrane region" description="Helical" evidence="2">
    <location>
        <begin position="442"/>
        <end position="467"/>
    </location>
</feature>
<feature type="transmembrane region" description="Helical" evidence="2">
    <location>
        <begin position="32"/>
        <end position="53"/>
    </location>
</feature>
<dbReference type="PANTHER" id="PTHR32309:SF13">
    <property type="entry name" value="FERRIC ENTEROBACTIN TRANSPORT PROTEIN FEPE"/>
    <property type="match status" value="1"/>
</dbReference>
<sequence>MQRINARRRPTPEEEGVSLRDLVAPLFRQNRILIITLVASFVVLVPLGLLFLYKYRSQMGILVNHERVDSPVTTGVPNQTITEQIAVAEEEINSEAELLLSRDILEKVVIANHLQDRGFSLSNLVPGHDESYRIAQAVKTLARKIKVRPSTKANIIDVSYSSHDPKLSYAVLNSLAGFYLEKHAEVHRPQGSYEFFAAQTNSYKEALDDSEAKLRTFVQTSGGAAPDVERADLDQQLTTSIGQLHATQQAIAADEMRIRNDQAQMKTIAPRITTQLSSAPPDMLLQNLGTALLAAETKRTQLLLKYDPSYPLVKEADDEVAQAKAAFEKAENTKYVTEATNMDPTYELLREESAKTQSDLAAQKASLAANEASINNLQSKMSDLAEKNLDLTDLARDQKTNEDNYLLYLAKREQARSSEALDKTKIENVDIAIPPTIPVLPIMSPVMVVLLAFVVAAFLSIMTAFAFDHFDSSFHSPAEVVDMLGIPVVVPMSKKTA</sequence>
<keyword evidence="4" id="KW-1185">Reference proteome</keyword>
<evidence type="ECO:0000256" key="2">
    <source>
        <dbReference type="SAM" id="Phobius"/>
    </source>
</evidence>
<evidence type="ECO:0000313" key="4">
    <source>
        <dbReference type="Proteomes" id="UP000515312"/>
    </source>
</evidence>
<dbReference type="Proteomes" id="UP000515312">
    <property type="component" value="Chromosome"/>
</dbReference>
<keyword evidence="2" id="KW-0812">Transmembrane</keyword>
<dbReference type="AlphaFoldDB" id="A0A7G8BKI7"/>
<protein>
    <recommendedName>
        <fullName evidence="5">Polysaccharide chain length determinant N-terminal domain-containing protein</fullName>
    </recommendedName>
</protein>
<keyword evidence="2" id="KW-0472">Membrane</keyword>
<dbReference type="KEGG" id="adin:H7849_03515"/>
<evidence type="ECO:0000313" key="3">
    <source>
        <dbReference type="EMBL" id="QNI33057.1"/>
    </source>
</evidence>
<dbReference type="GO" id="GO:0004713">
    <property type="term" value="F:protein tyrosine kinase activity"/>
    <property type="evidence" value="ECO:0007669"/>
    <property type="project" value="TreeGrafter"/>
</dbReference>
<evidence type="ECO:0008006" key="5">
    <source>
        <dbReference type="Google" id="ProtNLM"/>
    </source>
</evidence>
<gene>
    <name evidence="3" type="ORF">H7849_03515</name>
</gene>
<evidence type="ECO:0000256" key="1">
    <source>
        <dbReference type="SAM" id="Coils"/>
    </source>
</evidence>
<keyword evidence="1" id="KW-0175">Coiled coil</keyword>
<dbReference type="GO" id="GO:0005886">
    <property type="term" value="C:plasma membrane"/>
    <property type="evidence" value="ECO:0007669"/>
    <property type="project" value="TreeGrafter"/>
</dbReference>
<dbReference type="InterPro" id="IPR050445">
    <property type="entry name" value="Bact_polysacc_biosynth/exp"/>
</dbReference>
<dbReference type="EMBL" id="CP060394">
    <property type="protein sequence ID" value="QNI33057.1"/>
    <property type="molecule type" value="Genomic_DNA"/>
</dbReference>
<dbReference type="RefSeq" id="WP_186744177.1">
    <property type="nucleotide sequence ID" value="NZ_CP060394.1"/>
</dbReference>
<feature type="coiled-coil region" evidence="1">
    <location>
        <begin position="367"/>
        <end position="394"/>
    </location>
</feature>
<name>A0A7G8BKI7_9BACT</name>